<proteinExistence type="predicted"/>
<dbReference type="EMBL" id="MLAK01000738">
    <property type="protein sequence ID" value="OHT06054.1"/>
    <property type="molecule type" value="Genomic_DNA"/>
</dbReference>
<dbReference type="RefSeq" id="XP_068359190.1">
    <property type="nucleotide sequence ID" value="XM_068492663.1"/>
</dbReference>
<dbReference type="GeneID" id="94827367"/>
<dbReference type="AlphaFoldDB" id="A0A1J4K8Q3"/>
<organism evidence="1 2">
    <name type="scientific">Tritrichomonas foetus</name>
    <dbReference type="NCBI Taxonomy" id="1144522"/>
    <lineage>
        <taxon>Eukaryota</taxon>
        <taxon>Metamonada</taxon>
        <taxon>Parabasalia</taxon>
        <taxon>Tritrichomonadida</taxon>
        <taxon>Tritrichomonadidae</taxon>
        <taxon>Tritrichomonas</taxon>
    </lineage>
</organism>
<sequence>MYQQTLLSMKQQQITENFKKAAEAYFQVPDKPENSTCRPHPSQRIDFDFHFTNTDSPDPDPTCYKIQKMSNTDFASPCFTGESLVNELKYVGKISDTIDDPEQINKFAKTFKLLHPNIILPSINAICMRDDNSLLASLETTPIDIKEIEPFFALSDEIRHIDSQVRDTPLLKMVAKHSKDPFIQAPSFISNLKRDVVKQLDPQVRERYNFLQQVRQFLPEELPKLELEDSLQRKALD</sequence>
<name>A0A1J4K8Q3_9EUKA</name>
<protein>
    <submittedName>
        <fullName evidence="1">Uncharacterized protein</fullName>
    </submittedName>
</protein>
<evidence type="ECO:0000313" key="2">
    <source>
        <dbReference type="Proteomes" id="UP000179807"/>
    </source>
</evidence>
<evidence type="ECO:0000313" key="1">
    <source>
        <dbReference type="EMBL" id="OHT06054.1"/>
    </source>
</evidence>
<comment type="caution">
    <text evidence="1">The sequence shown here is derived from an EMBL/GenBank/DDBJ whole genome shotgun (WGS) entry which is preliminary data.</text>
</comment>
<gene>
    <name evidence="1" type="ORF">TRFO_05704</name>
</gene>
<dbReference type="VEuPathDB" id="TrichDB:TRFO_05704"/>
<dbReference type="Proteomes" id="UP000179807">
    <property type="component" value="Unassembled WGS sequence"/>
</dbReference>
<accession>A0A1J4K8Q3</accession>
<reference evidence="1" key="1">
    <citation type="submission" date="2016-10" db="EMBL/GenBank/DDBJ databases">
        <authorList>
            <person name="Benchimol M."/>
            <person name="Almeida L.G."/>
            <person name="Vasconcelos A.T."/>
            <person name="Perreira-Neves A."/>
            <person name="Rosa I.A."/>
            <person name="Tasca T."/>
            <person name="Bogo M.R."/>
            <person name="de Souza W."/>
        </authorList>
    </citation>
    <scope>NUCLEOTIDE SEQUENCE [LARGE SCALE GENOMIC DNA]</scope>
    <source>
        <strain evidence="1">K</strain>
    </source>
</reference>
<keyword evidence="2" id="KW-1185">Reference proteome</keyword>